<dbReference type="PROSITE" id="PS50181">
    <property type="entry name" value="FBOX"/>
    <property type="match status" value="1"/>
</dbReference>
<dbReference type="Gene3D" id="1.20.1280.50">
    <property type="match status" value="1"/>
</dbReference>
<keyword evidence="3" id="KW-1185">Reference proteome</keyword>
<dbReference type="InterPro" id="IPR036047">
    <property type="entry name" value="F-box-like_dom_sf"/>
</dbReference>
<gene>
    <name evidence="2" type="ORF">EC957_002726</name>
</gene>
<sequence>MGTDLPLEIQLLILRHFAHHDLTQVALVNKSWSTAANTLIWKTIRLLSFSQANIYLNGQDTHKRHLHHVETFQTRLLATATMTLIDDNGSRLTPRLLSLDIMLLTHRAHMSSEFIRSRHLDEMAELREEKVKTYGSIPEDERDIYFDDDVFADKATMMHDQEQSLLELLRRNPQLESFKLALLPEDPQQFLIELAPLLPQLKHIELFRCSKRLKPSINIAVIDAFLRNTSYQLRSATLNFIGSCSEDEGIGELLRPLMESGQNKRHPNLKLLRLMDEMDSIQATALVSFLQGCSSKLQMIETKTDPTPYSLDELGWALATPIFRLLLERASGWRIATFRDTPLTPPKGQTKMISAFRDGGGDSKGYWHMINLTNTSASSLTAKAIADCCHEGLTALNLARCQGILSEDIQSILSRAANLRYLECNAPEEDGYAPDPVLLASHVLRSTWACTWLVRLNIHIGGIPRPDIKCNEAGTPVNAAGEPIDNCTVEESHALQRKIYRQLGQLHLLEELYLGYARLFTLDERVVYETYKAQRNCLEMTLESGLDELKELKCLRVLTVAYMAHRIEVPELDWMQKNWPDFHTILGILFRTYPVDRTRGGPSSDWWKMMRGRGLTFA</sequence>
<proteinExistence type="predicted"/>
<evidence type="ECO:0000313" key="2">
    <source>
        <dbReference type="EMBL" id="KAF9541707.1"/>
    </source>
</evidence>
<evidence type="ECO:0000313" key="3">
    <source>
        <dbReference type="Proteomes" id="UP000723463"/>
    </source>
</evidence>
<dbReference type="CDD" id="cd09917">
    <property type="entry name" value="F-box_SF"/>
    <property type="match status" value="1"/>
</dbReference>
<dbReference type="SUPFAM" id="SSF81383">
    <property type="entry name" value="F-box domain"/>
    <property type="match status" value="1"/>
</dbReference>
<dbReference type="InterPro" id="IPR032675">
    <property type="entry name" value="LRR_dom_sf"/>
</dbReference>
<name>A0A9P6F3Q4_9FUNG</name>
<feature type="domain" description="F-box" evidence="1">
    <location>
        <begin position="1"/>
        <end position="44"/>
    </location>
</feature>
<dbReference type="Proteomes" id="UP000723463">
    <property type="component" value="Unassembled WGS sequence"/>
</dbReference>
<dbReference type="InterPro" id="IPR001810">
    <property type="entry name" value="F-box_dom"/>
</dbReference>
<evidence type="ECO:0000259" key="1">
    <source>
        <dbReference type="PROSITE" id="PS50181"/>
    </source>
</evidence>
<protein>
    <recommendedName>
        <fullName evidence="1">F-box domain-containing protein</fullName>
    </recommendedName>
</protein>
<reference evidence="2" key="1">
    <citation type="journal article" date="2020" name="Fungal Divers.">
        <title>Resolving the Mortierellaceae phylogeny through synthesis of multi-gene phylogenetics and phylogenomics.</title>
        <authorList>
            <person name="Vandepol N."/>
            <person name="Liber J."/>
            <person name="Desiro A."/>
            <person name="Na H."/>
            <person name="Kennedy M."/>
            <person name="Barry K."/>
            <person name="Grigoriev I.V."/>
            <person name="Miller A.N."/>
            <person name="O'Donnell K."/>
            <person name="Stajich J.E."/>
            <person name="Bonito G."/>
        </authorList>
    </citation>
    <scope>NUCLEOTIDE SEQUENCE</scope>
    <source>
        <strain evidence="2">NRRL 2591</strain>
    </source>
</reference>
<dbReference type="EMBL" id="JAAAXW010000158">
    <property type="protein sequence ID" value="KAF9541707.1"/>
    <property type="molecule type" value="Genomic_DNA"/>
</dbReference>
<dbReference type="Gene3D" id="3.80.10.10">
    <property type="entry name" value="Ribonuclease Inhibitor"/>
    <property type="match status" value="1"/>
</dbReference>
<comment type="caution">
    <text evidence="2">The sequence shown here is derived from an EMBL/GenBank/DDBJ whole genome shotgun (WGS) entry which is preliminary data.</text>
</comment>
<organism evidence="2 3">
    <name type="scientific">Mortierella hygrophila</name>
    <dbReference type="NCBI Taxonomy" id="979708"/>
    <lineage>
        <taxon>Eukaryota</taxon>
        <taxon>Fungi</taxon>
        <taxon>Fungi incertae sedis</taxon>
        <taxon>Mucoromycota</taxon>
        <taxon>Mortierellomycotina</taxon>
        <taxon>Mortierellomycetes</taxon>
        <taxon>Mortierellales</taxon>
        <taxon>Mortierellaceae</taxon>
        <taxon>Mortierella</taxon>
    </lineage>
</organism>
<dbReference type="Pfam" id="PF12937">
    <property type="entry name" value="F-box-like"/>
    <property type="match status" value="1"/>
</dbReference>
<accession>A0A9P6F3Q4</accession>
<dbReference type="AlphaFoldDB" id="A0A9P6F3Q4"/>